<accession>A0A6J4J6N1</accession>
<sequence>MSTTPPPLPLTEALRALDLPAKFLRHNESKPAWLRDLPALIEQLAARWSLGLDTHFPGIHLNYVAPATRADGTRCVMKVSRHVGETRNEIAALRVWDGDGAARLLHADPEIGALLIERLEPGTMLSELVDGEDSLESVDAGNAADDRATTITAGVLRRLWRPAPHASGLRSLESWCAGYDRNREALSRGAGGFPAQLFLRADALRRELLASTREQTVLHGDMHHFNVLRADGTERTHGAEPVAWLAIDPKGLAGDRCFDVCQFLHNPHQVTVAARRRRLDIFCAELGLDRARTNDWCFVHAMLNACWHFEDGGAWQDAVTYVEETLRF</sequence>
<dbReference type="InterPro" id="IPR006748">
    <property type="entry name" value="NH2Glyco/OHUrea_AB-resist_kin"/>
</dbReference>
<name>A0A6J4J6N1_9CHLR</name>
<gene>
    <name evidence="1" type="ORF">AVDCRST_MAG77-3143</name>
</gene>
<evidence type="ECO:0000313" key="1">
    <source>
        <dbReference type="EMBL" id="CAA9269845.1"/>
    </source>
</evidence>
<dbReference type="GO" id="GO:0016773">
    <property type="term" value="F:phosphotransferase activity, alcohol group as acceptor"/>
    <property type="evidence" value="ECO:0007669"/>
    <property type="project" value="InterPro"/>
</dbReference>
<organism evidence="1">
    <name type="scientific">uncultured Chloroflexota bacterium</name>
    <dbReference type="NCBI Taxonomy" id="166587"/>
    <lineage>
        <taxon>Bacteria</taxon>
        <taxon>Bacillati</taxon>
        <taxon>Chloroflexota</taxon>
        <taxon>environmental samples</taxon>
    </lineage>
</organism>
<reference evidence="1" key="1">
    <citation type="submission" date="2020-02" db="EMBL/GenBank/DDBJ databases">
        <authorList>
            <person name="Meier V. D."/>
        </authorList>
    </citation>
    <scope>NUCLEOTIDE SEQUENCE</scope>
    <source>
        <strain evidence="1">AVDCRST_MAG77</strain>
    </source>
</reference>
<proteinExistence type="predicted"/>
<dbReference type="EMBL" id="CADCTC010000172">
    <property type="protein sequence ID" value="CAA9269845.1"/>
    <property type="molecule type" value="Genomic_DNA"/>
</dbReference>
<dbReference type="GO" id="GO:0019748">
    <property type="term" value="P:secondary metabolic process"/>
    <property type="evidence" value="ECO:0007669"/>
    <property type="project" value="InterPro"/>
</dbReference>
<dbReference type="AlphaFoldDB" id="A0A6J4J6N1"/>
<dbReference type="Pfam" id="PF04655">
    <property type="entry name" value="APH_6_hur"/>
    <property type="match status" value="1"/>
</dbReference>
<keyword evidence="1" id="KW-0808">Transferase</keyword>
<dbReference type="InterPro" id="IPR011009">
    <property type="entry name" value="Kinase-like_dom_sf"/>
</dbReference>
<protein>
    <submittedName>
        <fullName evidence="1">Aminoglycoside 6-phosphotransferase, putative</fullName>
    </submittedName>
</protein>
<dbReference type="SUPFAM" id="SSF56112">
    <property type="entry name" value="Protein kinase-like (PK-like)"/>
    <property type="match status" value="1"/>
</dbReference>